<feature type="coiled-coil region" evidence="1">
    <location>
        <begin position="297"/>
        <end position="324"/>
    </location>
</feature>
<dbReference type="PANTHER" id="PTHR35894:SF1">
    <property type="entry name" value="PHOSPHORIBULOKINASE _ URIDINE KINASE FAMILY"/>
    <property type="match status" value="1"/>
</dbReference>
<dbReference type="Proteomes" id="UP000295375">
    <property type="component" value="Unassembled WGS sequence"/>
</dbReference>
<dbReference type="EMBL" id="SNYM01000001">
    <property type="protein sequence ID" value="TDQ51225.1"/>
    <property type="molecule type" value="Genomic_DNA"/>
</dbReference>
<dbReference type="InterPro" id="IPR049945">
    <property type="entry name" value="AAA_22"/>
</dbReference>
<dbReference type="Pfam" id="PF13401">
    <property type="entry name" value="AAA_22"/>
    <property type="match status" value="1"/>
</dbReference>
<gene>
    <name evidence="3" type="ORF">EV696_101198</name>
</gene>
<name>A0A4R6UZY8_9GAMM</name>
<protein>
    <submittedName>
        <fullName evidence="3">Putative secretion ATPase (PEP-CTERM system associated)</fullName>
    </submittedName>
</protein>
<comment type="caution">
    <text evidence="3">The sequence shown here is derived from an EMBL/GenBank/DDBJ whole genome shotgun (WGS) entry which is preliminary data.</text>
</comment>
<evidence type="ECO:0000259" key="2">
    <source>
        <dbReference type="Pfam" id="PF13401"/>
    </source>
</evidence>
<dbReference type="CDD" id="cd00882">
    <property type="entry name" value="Ras_like_GTPase"/>
    <property type="match status" value="1"/>
</dbReference>
<dbReference type="SUPFAM" id="SSF52540">
    <property type="entry name" value="P-loop containing nucleoside triphosphate hydrolases"/>
    <property type="match status" value="1"/>
</dbReference>
<dbReference type="InterPro" id="IPR052026">
    <property type="entry name" value="ExeA_AAA_ATPase_DNA-bind"/>
</dbReference>
<dbReference type="Gene3D" id="3.40.50.300">
    <property type="entry name" value="P-loop containing nucleotide triphosphate hydrolases"/>
    <property type="match status" value="1"/>
</dbReference>
<evidence type="ECO:0000313" key="3">
    <source>
        <dbReference type="EMBL" id="TDQ51225.1"/>
    </source>
</evidence>
<reference evidence="3 4" key="1">
    <citation type="submission" date="2019-03" db="EMBL/GenBank/DDBJ databases">
        <title>Genomic Encyclopedia of Type Strains, Phase IV (KMG-IV): sequencing the most valuable type-strain genomes for metagenomic binning, comparative biology and taxonomic classification.</title>
        <authorList>
            <person name="Goeker M."/>
        </authorList>
    </citation>
    <scope>NUCLEOTIDE SEQUENCE [LARGE SCALE GENOMIC DNA]</scope>
    <source>
        <strain evidence="3 4">DSM 103792</strain>
    </source>
</reference>
<dbReference type="AlphaFoldDB" id="A0A4R6UZY8"/>
<keyword evidence="4" id="KW-1185">Reference proteome</keyword>
<accession>A0A4R6UZY8</accession>
<dbReference type="RefSeq" id="WP_133587075.1">
    <property type="nucleotide sequence ID" value="NZ_CP037953.1"/>
</dbReference>
<dbReference type="GO" id="GO:0016887">
    <property type="term" value="F:ATP hydrolysis activity"/>
    <property type="evidence" value="ECO:0007669"/>
    <property type="project" value="InterPro"/>
</dbReference>
<dbReference type="OrthoDB" id="9780149at2"/>
<keyword evidence="1" id="KW-0175">Coiled coil</keyword>
<dbReference type="InterPro" id="IPR017466">
    <property type="entry name" value="XrtA-assoc_ATPase-like"/>
</dbReference>
<evidence type="ECO:0000313" key="4">
    <source>
        <dbReference type="Proteomes" id="UP000295375"/>
    </source>
</evidence>
<feature type="domain" description="ORC1/DEAH AAA+ ATPase" evidence="2">
    <location>
        <begin position="41"/>
        <end position="171"/>
    </location>
</feature>
<dbReference type="PANTHER" id="PTHR35894">
    <property type="entry name" value="GENERAL SECRETION PATHWAY PROTEIN A-RELATED"/>
    <property type="match status" value="1"/>
</dbReference>
<sequence length="346" mass="40151">MYESYYKLSGKPFQLAPDPYFFFGSSTHKRALAYLKYGVSQSEGFIVVTGDVGTGKSTLVRTLFNTLEQKNDLIAGQLVNTQLDSTNVLRMVAATFGLAHQAADKTSLLKNIENFLMARQRENKRCMLVVDEAQNLPMESLEELRMLSNLHFKGKILLQVFLLGQSEFRDNLRHPNLEQVRQRITASYHLAHLDETETQGYIEHRLKKVDWQEDPLFTREAYRAIFECTQGVPRRINTLCDRLLLFGFLEEKHTIDDEIVRVVAAELKAELMVPETEQQPVHKGGNGADRPAVVAMNGNLEQRVQFLEQELERMRTRFEKERDYMRKIVAISFNFDEEHEYQHRMK</sequence>
<proteinExistence type="predicted"/>
<evidence type="ECO:0000256" key="1">
    <source>
        <dbReference type="SAM" id="Coils"/>
    </source>
</evidence>
<dbReference type="InterPro" id="IPR027417">
    <property type="entry name" value="P-loop_NTPase"/>
</dbReference>
<organism evidence="3 4">
    <name type="scientific">Permianibacter aggregans</name>
    <dbReference type="NCBI Taxonomy" id="1510150"/>
    <lineage>
        <taxon>Bacteria</taxon>
        <taxon>Pseudomonadati</taxon>
        <taxon>Pseudomonadota</taxon>
        <taxon>Gammaproteobacteria</taxon>
        <taxon>Pseudomonadales</taxon>
        <taxon>Pseudomonadaceae</taxon>
        <taxon>Permianibacter</taxon>
    </lineage>
</organism>
<dbReference type="NCBIfam" id="TIGR03015">
    <property type="entry name" value="pepcterm_ATPase"/>
    <property type="match status" value="1"/>
</dbReference>